<sequence length="472" mass="54231">MMKNKTYILTLSGLLLAGGLSAQTLSEAQKMFLNGEFAQAKPVFQRLVKQSPSNANYNFWYGACCYETGELQESIPYLEKSAARKVINAYLYLGKAYYDTYRFDEAVDNLEEHISWLEKKKRDTAEAEELLEKFRIGSRMFRGVEKVAVIDSFVVDKTDFLQAYKLSPQAGEIKFTGEGTCTSFTNEMGDKMLLAKENEEGQTQLYAQSMLIDHWGDPERLNSLNETGTNLNYPFVDSDGITVYYAAQGGDNLGGYDIFVTRYDSEDNTYLRPDNIGMPFNSPYNDYMYAIDDFNNLGWFASDRFQPEGKVCIYVFAPNDSKEVYDYDLTGEEQLTTYASLKNIQATWGNADKVRLAKQQLAKAMYQQQHEQKAKGDFTFIINDGITYHVLDDFQSKEARKLYQELSQKQKDLEAMKRSLNEQRDTYASAQKSRKDSMTPAILDQEKRIQELYKEIEKLTFEVRNTELKARS</sequence>
<name>A0AAW5MWW0_9BACT</name>
<dbReference type="PROSITE" id="PS50005">
    <property type="entry name" value="TPR"/>
    <property type="match status" value="1"/>
</dbReference>
<feature type="signal peptide" evidence="3">
    <location>
        <begin position="1"/>
        <end position="22"/>
    </location>
</feature>
<keyword evidence="3" id="KW-0732">Signal</keyword>
<protein>
    <submittedName>
        <fullName evidence="4">Tetratricopeptide repeat protein</fullName>
    </submittedName>
</protein>
<dbReference type="Pfam" id="PF13432">
    <property type="entry name" value="TPR_16"/>
    <property type="match status" value="1"/>
</dbReference>
<feature type="chain" id="PRO_5043655491" evidence="3">
    <location>
        <begin position="23"/>
        <end position="472"/>
    </location>
</feature>
<feature type="region of interest" description="Disordered" evidence="2">
    <location>
        <begin position="420"/>
        <end position="442"/>
    </location>
</feature>
<dbReference type="SUPFAM" id="SSF48452">
    <property type="entry name" value="TPR-like"/>
    <property type="match status" value="1"/>
</dbReference>
<keyword evidence="5" id="KW-1185">Reference proteome</keyword>
<dbReference type="Proteomes" id="UP001204579">
    <property type="component" value="Unassembled WGS sequence"/>
</dbReference>
<evidence type="ECO:0000256" key="1">
    <source>
        <dbReference type="PROSITE-ProRule" id="PRU00339"/>
    </source>
</evidence>
<dbReference type="Gene3D" id="1.25.40.10">
    <property type="entry name" value="Tetratricopeptide repeat domain"/>
    <property type="match status" value="1"/>
</dbReference>
<comment type="caution">
    <text evidence="4">The sequence shown here is derived from an EMBL/GenBank/DDBJ whole genome shotgun (WGS) entry which is preliminary data.</text>
</comment>
<evidence type="ECO:0000313" key="5">
    <source>
        <dbReference type="Proteomes" id="UP001204579"/>
    </source>
</evidence>
<evidence type="ECO:0000256" key="3">
    <source>
        <dbReference type="SAM" id="SignalP"/>
    </source>
</evidence>
<dbReference type="RefSeq" id="WP_258335283.1">
    <property type="nucleotide sequence ID" value="NZ_JANRHJ010000002.1"/>
</dbReference>
<evidence type="ECO:0000256" key="2">
    <source>
        <dbReference type="SAM" id="MobiDB-lite"/>
    </source>
</evidence>
<gene>
    <name evidence="4" type="ORF">NW209_02240</name>
</gene>
<feature type="repeat" description="TPR" evidence="1">
    <location>
        <begin position="87"/>
        <end position="120"/>
    </location>
</feature>
<proteinExistence type="predicted"/>
<reference evidence="4 5" key="1">
    <citation type="submission" date="2022-08" db="EMBL/GenBank/DDBJ databases">
        <authorList>
            <person name="Zeman M."/>
            <person name="Kubasova T."/>
        </authorList>
    </citation>
    <scope>NUCLEOTIDE SEQUENCE [LARGE SCALE GENOMIC DNA]</scope>
    <source>
        <strain evidence="4 5">ET62</strain>
    </source>
</reference>
<accession>A0AAW5MWW0</accession>
<dbReference type="InterPro" id="IPR019734">
    <property type="entry name" value="TPR_rpt"/>
</dbReference>
<dbReference type="AlphaFoldDB" id="A0AAW5MWW0"/>
<keyword evidence="1" id="KW-0802">TPR repeat</keyword>
<organism evidence="4 5">
    <name type="scientific">Phocaeicola barnesiae</name>
    <dbReference type="NCBI Taxonomy" id="376804"/>
    <lineage>
        <taxon>Bacteria</taxon>
        <taxon>Pseudomonadati</taxon>
        <taxon>Bacteroidota</taxon>
        <taxon>Bacteroidia</taxon>
        <taxon>Bacteroidales</taxon>
        <taxon>Bacteroidaceae</taxon>
        <taxon>Phocaeicola</taxon>
    </lineage>
</organism>
<dbReference type="EMBL" id="JANRHJ010000002">
    <property type="protein sequence ID" value="MCR8872851.1"/>
    <property type="molecule type" value="Genomic_DNA"/>
</dbReference>
<evidence type="ECO:0000313" key="4">
    <source>
        <dbReference type="EMBL" id="MCR8872851.1"/>
    </source>
</evidence>
<dbReference type="InterPro" id="IPR011990">
    <property type="entry name" value="TPR-like_helical_dom_sf"/>
</dbReference>